<sequence>MAADLEAMKLCFVSRGSVLAAVIHAISHVRFFQVAATEEHLASDVRVAGGRSMVSVTGKEKRCSAREDPGKRLKSATVVPASLARILARFESNRLSGSGQSGWCSIIGSSVVWL</sequence>
<gene>
    <name evidence="1" type="ORF">NE237_007518</name>
</gene>
<dbReference type="AlphaFoldDB" id="A0A9Q0KPN0"/>
<dbReference type="EMBL" id="JAMYWD010000004">
    <property type="protein sequence ID" value="KAJ4974344.1"/>
    <property type="molecule type" value="Genomic_DNA"/>
</dbReference>
<dbReference type="Proteomes" id="UP001141806">
    <property type="component" value="Unassembled WGS sequence"/>
</dbReference>
<protein>
    <submittedName>
        <fullName evidence="1">Uncharacterized protein</fullName>
    </submittedName>
</protein>
<reference evidence="1" key="1">
    <citation type="journal article" date="2023" name="Plant J.">
        <title>The genome of the king protea, Protea cynaroides.</title>
        <authorList>
            <person name="Chang J."/>
            <person name="Duong T.A."/>
            <person name="Schoeman C."/>
            <person name="Ma X."/>
            <person name="Roodt D."/>
            <person name="Barker N."/>
            <person name="Li Z."/>
            <person name="Van de Peer Y."/>
            <person name="Mizrachi E."/>
        </authorList>
    </citation>
    <scope>NUCLEOTIDE SEQUENCE</scope>
    <source>
        <tissue evidence="1">Young leaves</tissue>
    </source>
</reference>
<accession>A0A9Q0KPN0</accession>
<comment type="caution">
    <text evidence="1">The sequence shown here is derived from an EMBL/GenBank/DDBJ whole genome shotgun (WGS) entry which is preliminary data.</text>
</comment>
<evidence type="ECO:0000313" key="1">
    <source>
        <dbReference type="EMBL" id="KAJ4974344.1"/>
    </source>
</evidence>
<organism evidence="1 2">
    <name type="scientific">Protea cynaroides</name>
    <dbReference type="NCBI Taxonomy" id="273540"/>
    <lineage>
        <taxon>Eukaryota</taxon>
        <taxon>Viridiplantae</taxon>
        <taxon>Streptophyta</taxon>
        <taxon>Embryophyta</taxon>
        <taxon>Tracheophyta</taxon>
        <taxon>Spermatophyta</taxon>
        <taxon>Magnoliopsida</taxon>
        <taxon>Proteales</taxon>
        <taxon>Proteaceae</taxon>
        <taxon>Protea</taxon>
    </lineage>
</organism>
<proteinExistence type="predicted"/>
<keyword evidence="2" id="KW-1185">Reference proteome</keyword>
<name>A0A9Q0KPN0_9MAGN</name>
<evidence type="ECO:0000313" key="2">
    <source>
        <dbReference type="Proteomes" id="UP001141806"/>
    </source>
</evidence>